<dbReference type="Gene3D" id="1.20.930.40">
    <property type="entry name" value="Transferrin receptor-like, dimerisation domain"/>
    <property type="match status" value="1"/>
</dbReference>
<proteinExistence type="inferred from homology"/>
<feature type="transmembrane region" description="Helical" evidence="3">
    <location>
        <begin position="113"/>
        <end position="132"/>
    </location>
</feature>
<dbReference type="InterPro" id="IPR007484">
    <property type="entry name" value="Peptidase_M28"/>
</dbReference>
<dbReference type="AlphaFoldDB" id="A0A061AU95"/>
<sequence>MRYNELPTEPPAGSRADPPAEPPAYDGGDSFDLEDNARLDQLEEEIEAMEFEDPPQRSLRERVSHYREQLSHKWVSPMRQNVLDPLAEGYVYLNRKWESGLARLGNPLIVKRFVYVIAVAAVLWVVMASGFLPDDSSRTYGSFSDRETLLEFGLQSIDMKNIEENLEYLGSLDHIAGTSGDLSTARYVEAFFKGKGFSNTQFEEIPVTLNYPGKTTLKYDDKELDLTEQFNPLSKEGSATGKLLYVNYGRVKDFESLKEKNIDAKDCICLIKFGSLPPSQKMMIADNYGCSGVLFTSENDDFPDSYERRGVGMPELFPGDPRTPGWSSQTANSFMGRDEVSMARIPSVSLTWNQASELWQKLGDKGVVFEDGFHSGEKELEVTLNNSVVYKEKHPIWNVLAKIDGREQSDHALFIGAQRDAPCKGAIMPDTGTVVLLELAQLFQKLMSKFNWTPLRSIYFISLDGTEYNLSGATELIEVNVHGVRKETMMYLDLSDAVAGDHIEVRGSSLLSRLLDNYRDEYNLTTGQQFDEYGNFVPFMGQGIPVVDIGYKGGKYPKYTCDDTFENFQKSNMDPGYDKHRKLVEFVLKFALNLVEDPLIPFDITSYVEQMNQDFKDLQNYAEEVQPSKKYDFSPLTASLLEVKQLGKDLDIWRRAWTEIVEEDSGLEPSLLAVHRWSWNSRLAALEKLFLSENGLTGRPWYKNPVAGPQVFKPDNGLGSWWTFPGVRDAIYMGLDVQKEINTAAQLITDGCKYFVQG</sequence>
<keyword evidence="3" id="KW-0812">Transmembrane</keyword>
<gene>
    <name evidence="6" type="ORF">CYFA0S_02e08768g</name>
</gene>
<dbReference type="Pfam" id="PF04253">
    <property type="entry name" value="TFR_dimer"/>
    <property type="match status" value="1"/>
</dbReference>
<dbReference type="PhylomeDB" id="A0A061AU95"/>
<keyword evidence="3" id="KW-0472">Membrane</keyword>
<evidence type="ECO:0000259" key="4">
    <source>
        <dbReference type="Pfam" id="PF04253"/>
    </source>
</evidence>
<reference evidence="6" key="1">
    <citation type="journal article" date="2014" name="Genome Announc.">
        <title>Genome sequence of the yeast Cyberlindnera fabianii (Hansenula fabianii).</title>
        <authorList>
            <person name="Freel K.C."/>
            <person name="Sarilar V."/>
            <person name="Neuveglise C."/>
            <person name="Devillers H."/>
            <person name="Friedrich A."/>
            <person name="Schacherer J."/>
        </authorList>
    </citation>
    <scope>NUCLEOTIDE SEQUENCE</scope>
    <source>
        <strain evidence="6">YJS4271</strain>
    </source>
</reference>
<dbReference type="PANTHER" id="PTHR10404:SF72">
    <property type="entry name" value="ZINC METALLOPROTEASE TRE2-RELATED"/>
    <property type="match status" value="1"/>
</dbReference>
<dbReference type="Pfam" id="PF04389">
    <property type="entry name" value="Peptidase_M28"/>
    <property type="match status" value="1"/>
</dbReference>
<dbReference type="Gene3D" id="3.50.30.30">
    <property type="match status" value="1"/>
</dbReference>
<feature type="domain" description="Peptidase M28" evidence="5">
    <location>
        <begin position="398"/>
        <end position="573"/>
    </location>
</feature>
<accession>A0A061AU95</accession>
<feature type="region of interest" description="Disordered" evidence="2">
    <location>
        <begin position="1"/>
        <end position="33"/>
    </location>
</feature>
<dbReference type="EMBL" id="LK052887">
    <property type="protein sequence ID" value="CDR38926.1"/>
    <property type="molecule type" value="Genomic_DNA"/>
</dbReference>
<comment type="similarity">
    <text evidence="1">Belongs to the peptidase M28 family. M28B subfamily.</text>
</comment>
<organism evidence="6">
    <name type="scientific">Cyberlindnera fabianii</name>
    <name type="common">Yeast</name>
    <name type="synonym">Hansenula fabianii</name>
    <dbReference type="NCBI Taxonomy" id="36022"/>
    <lineage>
        <taxon>Eukaryota</taxon>
        <taxon>Fungi</taxon>
        <taxon>Dikarya</taxon>
        <taxon>Ascomycota</taxon>
        <taxon>Saccharomycotina</taxon>
        <taxon>Saccharomycetes</taxon>
        <taxon>Phaffomycetales</taxon>
        <taxon>Phaffomycetaceae</taxon>
        <taxon>Cyberlindnera</taxon>
    </lineage>
</organism>
<dbReference type="SUPFAM" id="SSF53187">
    <property type="entry name" value="Zn-dependent exopeptidases"/>
    <property type="match status" value="1"/>
</dbReference>
<dbReference type="OrthoDB" id="5841748at2759"/>
<evidence type="ECO:0000256" key="3">
    <source>
        <dbReference type="SAM" id="Phobius"/>
    </source>
</evidence>
<feature type="domain" description="Transferrin receptor-like dimerisation" evidence="4">
    <location>
        <begin position="632"/>
        <end position="750"/>
    </location>
</feature>
<evidence type="ECO:0000256" key="1">
    <source>
        <dbReference type="ARBA" id="ARBA00005634"/>
    </source>
</evidence>
<dbReference type="InterPro" id="IPR046450">
    <property type="entry name" value="PA_dom_sf"/>
</dbReference>
<dbReference type="GO" id="GO:0004180">
    <property type="term" value="F:carboxypeptidase activity"/>
    <property type="evidence" value="ECO:0007669"/>
    <property type="project" value="TreeGrafter"/>
</dbReference>
<name>A0A061AU95_CYBFA</name>
<dbReference type="VEuPathDB" id="FungiDB:BON22_3381"/>
<dbReference type="Gene3D" id="3.40.630.10">
    <property type="entry name" value="Zn peptidases"/>
    <property type="match status" value="1"/>
</dbReference>
<dbReference type="InterPro" id="IPR036757">
    <property type="entry name" value="TFR-like_dimer_dom_sf"/>
</dbReference>
<evidence type="ECO:0000259" key="5">
    <source>
        <dbReference type="Pfam" id="PF04389"/>
    </source>
</evidence>
<keyword evidence="3" id="KW-1133">Transmembrane helix</keyword>
<protein>
    <submittedName>
        <fullName evidence="6">CYFA0S02e08768g1_1</fullName>
    </submittedName>
</protein>
<dbReference type="InterPro" id="IPR039373">
    <property type="entry name" value="Peptidase_M28B"/>
</dbReference>
<evidence type="ECO:0000256" key="2">
    <source>
        <dbReference type="SAM" id="MobiDB-lite"/>
    </source>
</evidence>
<dbReference type="SUPFAM" id="SSF47672">
    <property type="entry name" value="Transferrin receptor-like dimerisation domain"/>
    <property type="match status" value="1"/>
</dbReference>
<evidence type="ECO:0000313" key="6">
    <source>
        <dbReference type="EMBL" id="CDR38926.1"/>
    </source>
</evidence>
<dbReference type="InterPro" id="IPR007365">
    <property type="entry name" value="TFR-like_dimer_dom"/>
</dbReference>
<dbReference type="SUPFAM" id="SSF52025">
    <property type="entry name" value="PA domain"/>
    <property type="match status" value="1"/>
</dbReference>
<dbReference type="PANTHER" id="PTHR10404">
    <property type="entry name" value="N-ACETYLATED-ALPHA-LINKED ACIDIC DIPEPTIDASE"/>
    <property type="match status" value="1"/>
</dbReference>